<comment type="similarity">
    <text evidence="1">Belongs to the GTP cyclohydrolase I type 2/NIF3 family.</text>
</comment>
<evidence type="ECO:0000256" key="4">
    <source>
        <dbReference type="ARBA" id="ARBA00022723"/>
    </source>
</evidence>
<evidence type="ECO:0000256" key="1">
    <source>
        <dbReference type="ARBA" id="ARBA00006964"/>
    </source>
</evidence>
<dbReference type="GO" id="GO:0005737">
    <property type="term" value="C:cytoplasm"/>
    <property type="evidence" value="ECO:0007669"/>
    <property type="project" value="TreeGrafter"/>
</dbReference>
<dbReference type="FunFam" id="3.40.1390.30:FF:000001">
    <property type="entry name" value="GTP cyclohydrolase 1 type 2"/>
    <property type="match status" value="1"/>
</dbReference>
<keyword evidence="4 5" id="KW-0479">Metal-binding</keyword>
<dbReference type="SUPFAM" id="SSF102705">
    <property type="entry name" value="NIF3 (NGG1p interacting factor 3)-like"/>
    <property type="match status" value="1"/>
</dbReference>
<evidence type="ECO:0000256" key="2">
    <source>
        <dbReference type="ARBA" id="ARBA00011643"/>
    </source>
</evidence>
<organism evidence="6 7">
    <name type="scientific">Terrimicrobium sacchariphilum</name>
    <dbReference type="NCBI Taxonomy" id="690879"/>
    <lineage>
        <taxon>Bacteria</taxon>
        <taxon>Pseudomonadati</taxon>
        <taxon>Verrucomicrobiota</taxon>
        <taxon>Terrimicrobiia</taxon>
        <taxon>Terrimicrobiales</taxon>
        <taxon>Terrimicrobiaceae</taxon>
        <taxon>Terrimicrobium</taxon>
    </lineage>
</organism>
<evidence type="ECO:0000313" key="6">
    <source>
        <dbReference type="EMBL" id="GAT33529.1"/>
    </source>
</evidence>
<proteinExistence type="inferred from homology"/>
<dbReference type="InterPro" id="IPR002678">
    <property type="entry name" value="DUF34/NIF3"/>
</dbReference>
<dbReference type="Proteomes" id="UP000076023">
    <property type="component" value="Unassembled WGS sequence"/>
</dbReference>
<feature type="binding site" evidence="5">
    <location>
        <position position="102"/>
    </location>
    <ligand>
        <name>a divalent metal cation</name>
        <dbReference type="ChEBI" id="CHEBI:60240"/>
        <label>1</label>
    </ligand>
</feature>
<dbReference type="Pfam" id="PF01784">
    <property type="entry name" value="DUF34_NIF3"/>
    <property type="match status" value="1"/>
</dbReference>
<dbReference type="PANTHER" id="PTHR13799">
    <property type="entry name" value="NGG1 INTERACTING FACTOR 3"/>
    <property type="match status" value="1"/>
</dbReference>
<dbReference type="STRING" id="690879.TSACC_21946"/>
<evidence type="ECO:0000313" key="7">
    <source>
        <dbReference type="Proteomes" id="UP000076023"/>
    </source>
</evidence>
<comment type="subunit">
    <text evidence="2">Homohexamer.</text>
</comment>
<reference evidence="7" key="1">
    <citation type="journal article" date="2017" name="Genome Announc.">
        <title>Draft Genome Sequence of Terrimicrobium sacchariphilum NM-5T, a Facultative Anaerobic Soil Bacterium of the Class Spartobacteria.</title>
        <authorList>
            <person name="Qiu Y.L."/>
            <person name="Tourlousse D.M."/>
            <person name="Matsuura N."/>
            <person name="Ohashi A."/>
            <person name="Sekiguchi Y."/>
        </authorList>
    </citation>
    <scope>NUCLEOTIDE SEQUENCE [LARGE SCALE GENOMIC DNA]</scope>
    <source>
        <strain evidence="7">NM-5</strain>
    </source>
</reference>
<accession>A0A146G723</accession>
<dbReference type="Gene3D" id="3.40.1390.30">
    <property type="entry name" value="NIF3 (NGG1p interacting factor 3)-like"/>
    <property type="match status" value="2"/>
</dbReference>
<name>A0A146G723_TERSA</name>
<comment type="caution">
    <text evidence="6">The sequence shown here is derived from an EMBL/GenBank/DDBJ whole genome shotgun (WGS) entry which is preliminary data.</text>
</comment>
<dbReference type="AlphaFoldDB" id="A0A146G723"/>
<feature type="binding site" evidence="5">
    <location>
        <position position="66"/>
    </location>
    <ligand>
        <name>a divalent metal cation</name>
        <dbReference type="ChEBI" id="CHEBI:60240"/>
        <label>1</label>
    </ligand>
</feature>
<dbReference type="FunCoup" id="A0A146G723">
    <property type="interactions" value="212"/>
</dbReference>
<feature type="binding site" evidence="5">
    <location>
        <position position="214"/>
    </location>
    <ligand>
        <name>a divalent metal cation</name>
        <dbReference type="ChEBI" id="CHEBI:60240"/>
        <label>1</label>
    </ligand>
</feature>
<feature type="binding site" evidence="5">
    <location>
        <position position="218"/>
    </location>
    <ligand>
        <name>a divalent metal cation</name>
        <dbReference type="ChEBI" id="CHEBI:60240"/>
        <label>1</label>
    </ligand>
</feature>
<dbReference type="GO" id="GO:0046872">
    <property type="term" value="F:metal ion binding"/>
    <property type="evidence" value="ECO:0007669"/>
    <property type="project" value="UniProtKB-KW"/>
</dbReference>
<dbReference type="InParanoid" id="A0A146G723"/>
<dbReference type="PANTHER" id="PTHR13799:SF14">
    <property type="entry name" value="GTP CYCLOHYDROLASE 1 TYPE 2 HOMOLOG"/>
    <property type="match status" value="1"/>
</dbReference>
<keyword evidence="7" id="KW-1185">Reference proteome</keyword>
<dbReference type="InterPro" id="IPR036069">
    <property type="entry name" value="DUF34/NIF3_sf"/>
</dbReference>
<gene>
    <name evidence="6" type="ORF">TSACC_21946</name>
</gene>
<dbReference type="OrthoDB" id="9792792at2"/>
<sequence length="246" mass="26169">MQLRELAAFLNTELRLADIKDYPNAVNGLQVENLGEVSRVAVAVDACEYILRAAVEQGADLLIVHHGLFWSGLQPVTGALYRKLKIALEADLAVYSAHLPLDAHPTLGNNALLCDALGLPPEREPFLDLGWKASLKISREELSDRLARAVGGRVHVAPGGAGTIRSVGVVTGGAGGEVFKAAQAGVDAFVSGEGPHWSYTAAEECGIDLFYGGHYATETFGVKALGALLESRYGLPWQFIDHPTGL</sequence>
<protein>
    <recommendedName>
        <fullName evidence="3">GTP cyclohydrolase 1 type 2 homolog</fullName>
    </recommendedName>
</protein>
<dbReference type="NCBIfam" id="TIGR00486">
    <property type="entry name" value="YbgI_SA1388"/>
    <property type="match status" value="1"/>
</dbReference>
<dbReference type="RefSeq" id="WP_075079255.1">
    <property type="nucleotide sequence ID" value="NZ_BDCO01000002.1"/>
</dbReference>
<feature type="binding site" evidence="5">
    <location>
        <position position="65"/>
    </location>
    <ligand>
        <name>a divalent metal cation</name>
        <dbReference type="ChEBI" id="CHEBI:60240"/>
        <label>1</label>
    </ligand>
</feature>
<evidence type="ECO:0000256" key="5">
    <source>
        <dbReference type="PIRSR" id="PIRSR602678-1"/>
    </source>
</evidence>
<evidence type="ECO:0000256" key="3">
    <source>
        <dbReference type="ARBA" id="ARBA00022112"/>
    </source>
</evidence>
<dbReference type="EMBL" id="BDCO01000002">
    <property type="protein sequence ID" value="GAT33529.1"/>
    <property type="molecule type" value="Genomic_DNA"/>
</dbReference>